<name>A0A1V2IK28_9ACTN</name>
<proteinExistence type="predicted"/>
<reference evidence="2" key="1">
    <citation type="submission" date="2016-10" db="EMBL/GenBank/DDBJ databases">
        <title>Frankia sp. NRRL B-16386 Genome sequencing.</title>
        <authorList>
            <person name="Ghodhbane-Gtari F."/>
            <person name="Swanson E."/>
            <person name="Gueddou A."/>
            <person name="Hezbri K."/>
            <person name="Ktari K."/>
            <person name="Nouioui I."/>
            <person name="Morris K."/>
            <person name="Simpson S."/>
            <person name="Abebe-Akele F."/>
            <person name="Thomas K."/>
            <person name="Gtari M."/>
            <person name="Tisa L.S."/>
        </authorList>
    </citation>
    <scope>NUCLEOTIDE SEQUENCE [LARGE SCALE GENOMIC DNA]</scope>
    <source>
        <strain evidence="2">NRRL B-16386</strain>
    </source>
</reference>
<protein>
    <submittedName>
        <fullName evidence="1">Uncharacterized protein</fullName>
    </submittedName>
</protein>
<dbReference type="RefSeq" id="WP_076813093.1">
    <property type="nucleotide sequence ID" value="NZ_MOMC01000005.1"/>
</dbReference>
<dbReference type="EMBL" id="MOMC01000005">
    <property type="protein sequence ID" value="ONH33385.1"/>
    <property type="molecule type" value="Genomic_DNA"/>
</dbReference>
<dbReference type="OrthoDB" id="5504890at2"/>
<evidence type="ECO:0000313" key="2">
    <source>
        <dbReference type="Proteomes" id="UP000188929"/>
    </source>
</evidence>
<sequence length="185" mass="20059">MTEPGQVTTSGWLGGADGRRLLASYLNHQLADAAAALRLARRMAGIHRDSAFGVALMGISTELAQDQASVRAVMDRLDLPTSRYRAAVGLLVDTAARLTPTSQLQARSPLRPALELAALRLAVERKWTVWTTLRALVDQDSRLDPGRLDALAYRARRQADSLDELRHDAARAALSPRTHTDAASA</sequence>
<evidence type="ECO:0000313" key="1">
    <source>
        <dbReference type="EMBL" id="ONH33385.1"/>
    </source>
</evidence>
<dbReference type="STRING" id="1834516.BL253_02105"/>
<comment type="caution">
    <text evidence="1">The sequence shown here is derived from an EMBL/GenBank/DDBJ whole genome shotgun (WGS) entry which is preliminary data.</text>
</comment>
<accession>A0A1V2IK28</accession>
<keyword evidence="2" id="KW-1185">Reference proteome</keyword>
<dbReference type="AlphaFoldDB" id="A0A1V2IK28"/>
<gene>
    <name evidence="1" type="ORF">BL253_02105</name>
</gene>
<dbReference type="Proteomes" id="UP000188929">
    <property type="component" value="Unassembled WGS sequence"/>
</dbReference>
<organism evidence="1 2">
    <name type="scientific">Pseudofrankia asymbiotica</name>
    <dbReference type="NCBI Taxonomy" id="1834516"/>
    <lineage>
        <taxon>Bacteria</taxon>
        <taxon>Bacillati</taxon>
        <taxon>Actinomycetota</taxon>
        <taxon>Actinomycetes</taxon>
        <taxon>Frankiales</taxon>
        <taxon>Frankiaceae</taxon>
        <taxon>Pseudofrankia</taxon>
    </lineage>
</organism>